<dbReference type="KEGG" id="vg:16574985"/>
<evidence type="ECO:0000313" key="2">
    <source>
        <dbReference type="Proteomes" id="UP000015545"/>
    </source>
</evidence>
<name>S5WBM3_9CAUD</name>
<gene>
    <name evidence="1" type="ORF">PaBG_00300</name>
</gene>
<dbReference type="Proteomes" id="UP000015545">
    <property type="component" value="Segment"/>
</dbReference>
<sequence>MRVILTKTLPFTPVFAGRAVPEQLPVGTVLEIADACGRQIAMVEDHMDGVDVPVSAIYFMTSDPHLKTFVLPNIPNVRIVLRAMLEGLIADCELRGNFMLEGLVALDEVDQDAPIEPAPPTLYGNKFGAFTLVSLRCLSQVPELYEIRLRLVENNKLYVTNTANLVAFAEAFA</sequence>
<dbReference type="RefSeq" id="YP_008433630.1">
    <property type="nucleotide sequence ID" value="NC_022096.1"/>
</dbReference>
<protein>
    <submittedName>
        <fullName evidence="1">Uncharacterized protein</fullName>
    </submittedName>
</protein>
<evidence type="ECO:0000313" key="1">
    <source>
        <dbReference type="EMBL" id="AGS82183.1"/>
    </source>
</evidence>
<proteinExistence type="predicted"/>
<dbReference type="EMBL" id="KF147891">
    <property type="protein sequence ID" value="AGS82183.1"/>
    <property type="molecule type" value="Genomic_DNA"/>
</dbReference>
<accession>S5WBM3</accession>
<reference evidence="1 2" key="1">
    <citation type="journal article" date="2014" name="Genome Announc.">
        <title>Complete Genome Sequence of the Novel Giant Pseudomonas Phage PaBG.</title>
        <authorList>
            <person name="Sykilinda N.N."/>
            <person name="Bondar A.A."/>
            <person name="Gorshkova A.S."/>
            <person name="Kurochkina L.P."/>
            <person name="Kulikov E.E."/>
            <person name="Shneider M.M."/>
            <person name="Kadykov V.A."/>
            <person name="Solovjeva N.V."/>
            <person name="Kabilov M.R."/>
            <person name="Mesyanzhinov V.V."/>
            <person name="Vlassov V.V."/>
            <person name="Drukker V.V."/>
            <person name="Miroshnikov K.A."/>
        </authorList>
    </citation>
    <scope>NUCLEOTIDE SEQUENCE [LARGE SCALE GENOMIC DNA]</scope>
</reference>
<keyword evidence="2" id="KW-1185">Reference proteome</keyword>
<organism evidence="1 2">
    <name type="scientific">Pseudomonas phage PaBG</name>
    <dbReference type="NCBI Taxonomy" id="1335230"/>
    <lineage>
        <taxon>Viruses</taxon>
        <taxon>Duplodnaviria</taxon>
        <taxon>Heunggongvirae</taxon>
        <taxon>Uroviricota</taxon>
        <taxon>Caudoviricetes</taxon>
        <taxon>Baikalvirus</taxon>
        <taxon>Baikalvirus PaBG</taxon>
    </lineage>
</organism>